<dbReference type="InterPro" id="IPR016035">
    <property type="entry name" value="Acyl_Trfase/lysoPLipase"/>
</dbReference>
<dbReference type="GO" id="GO:0004623">
    <property type="term" value="F:phospholipase A2 activity"/>
    <property type="evidence" value="ECO:0007669"/>
    <property type="project" value="TreeGrafter"/>
</dbReference>
<dbReference type="RefSeq" id="WP_080886253.1">
    <property type="nucleotide sequence ID" value="NZ_LT828648.1"/>
</dbReference>
<dbReference type="SUPFAM" id="SSF52151">
    <property type="entry name" value="FabD/lysophospholipase-like"/>
    <property type="match status" value="1"/>
</dbReference>
<evidence type="ECO:0000259" key="2">
    <source>
        <dbReference type="Pfam" id="PF01734"/>
    </source>
</evidence>
<sequence>MKSILATMLVSAGLVLTGCFAKIQHLPAQPQGAEALFAPLPDQDFMVGLAVSGGGSRAATFAAGALEALAETPVQFKGSARSVLETVSYMSSVSGGSLATAYYVAKKPPKSEAVLGEQGLSPRYREFFSDYKKAMQTNFQERGLIRQLTYFRALNPTKLAYSLSEVWDAQFLDEITFAQLYERELRGDIPRVILNGTVYNSGQRFAFTTLPAADFDYDFISLLTKELKNPNRPVPLTPEGMAIIQKGLDEASRQFLPLTFERIGADYRNLRLSLAVATSASFPPVVGPVTYQIEGTPRYLHIGDGGLFDNLGTESLTTLFLKKIPQGSPKRGLIIVIDTSFPFDAGAAALDHNDKGFQVFREDPSRVVGIMEERANTYQTLLWHSLRTQGVILPDFAHLRIVVLKHVDAEWTGYQDLPESCRDDFAADVTPLQIKQAVALIPTLFKIKTPCHGALLVKAARKVVEQYKHRIVNFIEAQ</sequence>
<dbReference type="Pfam" id="PF01734">
    <property type="entry name" value="Patatin"/>
    <property type="match status" value="1"/>
</dbReference>
<dbReference type="STRING" id="1325564.NSJP_1603"/>
<protein>
    <recommendedName>
        <fullName evidence="2">PNPLA domain-containing protein</fullName>
    </recommendedName>
</protein>
<organism evidence="3 4">
    <name type="scientific">Nitrospira japonica</name>
    <dbReference type="NCBI Taxonomy" id="1325564"/>
    <lineage>
        <taxon>Bacteria</taxon>
        <taxon>Pseudomonadati</taxon>
        <taxon>Nitrospirota</taxon>
        <taxon>Nitrospiria</taxon>
        <taxon>Nitrospirales</taxon>
        <taxon>Nitrospiraceae</taxon>
        <taxon>Nitrospira</taxon>
    </lineage>
</organism>
<gene>
    <name evidence="3" type="ORF">NSJP_1603</name>
</gene>
<dbReference type="Proteomes" id="UP000192042">
    <property type="component" value="Chromosome I"/>
</dbReference>
<evidence type="ECO:0000256" key="1">
    <source>
        <dbReference type="ARBA" id="ARBA00023098"/>
    </source>
</evidence>
<dbReference type="KEGG" id="nja:NSJP_1603"/>
<dbReference type="PANTHER" id="PTHR10728:SF40">
    <property type="entry name" value="PATATIN FAMILY PROTEIN"/>
    <property type="match status" value="1"/>
</dbReference>
<proteinExistence type="predicted"/>
<dbReference type="GO" id="GO:0046475">
    <property type="term" value="P:glycerophospholipid catabolic process"/>
    <property type="evidence" value="ECO:0007669"/>
    <property type="project" value="TreeGrafter"/>
</dbReference>
<keyword evidence="4" id="KW-1185">Reference proteome</keyword>
<dbReference type="OrthoDB" id="8541087at2"/>
<feature type="domain" description="PNPLA" evidence="2">
    <location>
        <begin position="49"/>
        <end position="316"/>
    </location>
</feature>
<dbReference type="PANTHER" id="PTHR10728">
    <property type="entry name" value="CYTOSOLIC PHOSPHOLIPASE A2"/>
    <property type="match status" value="1"/>
</dbReference>
<dbReference type="AlphaFoldDB" id="A0A1W1I474"/>
<dbReference type="GO" id="GO:0005829">
    <property type="term" value="C:cytosol"/>
    <property type="evidence" value="ECO:0007669"/>
    <property type="project" value="TreeGrafter"/>
</dbReference>
<name>A0A1W1I474_9BACT</name>
<accession>A0A1W1I474</accession>
<reference evidence="3 4" key="1">
    <citation type="submission" date="2017-03" db="EMBL/GenBank/DDBJ databases">
        <authorList>
            <person name="Afonso C.L."/>
            <person name="Miller P.J."/>
            <person name="Scott M.A."/>
            <person name="Spackman E."/>
            <person name="Goraichik I."/>
            <person name="Dimitrov K.M."/>
            <person name="Suarez D.L."/>
            <person name="Swayne D.E."/>
        </authorList>
    </citation>
    <scope>NUCLEOTIDE SEQUENCE [LARGE SCALE GENOMIC DNA]</scope>
    <source>
        <strain evidence="3">Genome sequencing of Nitrospira japonica strain NJ11</strain>
    </source>
</reference>
<dbReference type="InterPro" id="IPR002641">
    <property type="entry name" value="PNPLA_dom"/>
</dbReference>
<evidence type="ECO:0000313" key="4">
    <source>
        <dbReference type="Proteomes" id="UP000192042"/>
    </source>
</evidence>
<evidence type="ECO:0000313" key="3">
    <source>
        <dbReference type="EMBL" id="SLM47775.1"/>
    </source>
</evidence>
<dbReference type="Gene3D" id="3.40.1090.10">
    <property type="entry name" value="Cytosolic phospholipase A2 catalytic domain"/>
    <property type="match status" value="1"/>
</dbReference>
<keyword evidence="1" id="KW-0443">Lipid metabolism</keyword>
<dbReference type="PROSITE" id="PS51257">
    <property type="entry name" value="PROKAR_LIPOPROTEIN"/>
    <property type="match status" value="1"/>
</dbReference>
<dbReference type="EMBL" id="LT828648">
    <property type="protein sequence ID" value="SLM47775.1"/>
    <property type="molecule type" value="Genomic_DNA"/>
</dbReference>